<dbReference type="EMBL" id="CP066786">
    <property type="protein sequence ID" value="QQM31717.1"/>
    <property type="molecule type" value="Genomic_DNA"/>
</dbReference>
<name>A0A7T7HM74_9HYPH</name>
<accession>A0A7T7HM74</accession>
<dbReference type="Proteomes" id="UP000596083">
    <property type="component" value="Chromosome"/>
</dbReference>
<dbReference type="RefSeq" id="WP_200337237.1">
    <property type="nucleotide sequence ID" value="NZ_CP066786.1"/>
</dbReference>
<reference evidence="1 2" key="1">
    <citation type="submission" date="2020-12" db="EMBL/GenBank/DDBJ databases">
        <authorList>
            <person name="Zheng R.K."/>
            <person name="Sun C.M."/>
        </authorList>
    </citation>
    <scope>NUCLEOTIDE SEQUENCE [LARGE SCALE GENOMIC DNA]</scope>
    <source>
        <strain evidence="1 2">ZRK001</strain>
    </source>
</reference>
<evidence type="ECO:0000313" key="2">
    <source>
        <dbReference type="Proteomes" id="UP000596083"/>
    </source>
</evidence>
<gene>
    <name evidence="1" type="ORF">JET14_05985</name>
</gene>
<protein>
    <submittedName>
        <fullName evidence="1">Uncharacterized protein</fullName>
    </submittedName>
</protein>
<evidence type="ECO:0000313" key="1">
    <source>
        <dbReference type="EMBL" id="QQM31717.1"/>
    </source>
</evidence>
<dbReference type="KEGG" id="mlut:JET14_05985"/>
<sequence>MNFSHQHMLPLFIRARLLQMFLALEKTGGTPIDTISLHSFAFFANVLSPLWDLYPLEGSVLKDGESPYFPALQKELDRLVGLGLVEVVALKSGEENQLHAEFRLRYESAEKALDLIRVLPDEAEVEAFLLELADAFVEIRPELRDDAARLDAAYSDPGVAEGRVVDFAEWVSPTRGNASWNTAQKFQQYVEEGVTLNRAEKLVMYMRLMQRRANG</sequence>
<proteinExistence type="predicted"/>
<organism evidence="1 2">
    <name type="scientific">Martelella lutilitoris</name>
    <dbReference type="NCBI Taxonomy" id="2583532"/>
    <lineage>
        <taxon>Bacteria</taxon>
        <taxon>Pseudomonadati</taxon>
        <taxon>Pseudomonadota</taxon>
        <taxon>Alphaproteobacteria</taxon>
        <taxon>Hyphomicrobiales</taxon>
        <taxon>Aurantimonadaceae</taxon>
        <taxon>Martelella</taxon>
    </lineage>
</organism>
<dbReference type="AlphaFoldDB" id="A0A7T7HM74"/>